<accession>A0ABP7U4U2</accession>
<dbReference type="RefSeq" id="WP_344885584.1">
    <property type="nucleotide sequence ID" value="NZ_BAABAL010000027.1"/>
</dbReference>
<feature type="signal peptide" evidence="1">
    <location>
        <begin position="1"/>
        <end position="28"/>
    </location>
</feature>
<proteinExistence type="predicted"/>
<gene>
    <name evidence="2" type="ORF">GCM10022247_71930</name>
</gene>
<keyword evidence="3" id="KW-1185">Reference proteome</keyword>
<dbReference type="EMBL" id="BAABAL010000027">
    <property type="protein sequence ID" value="GAA4035905.1"/>
    <property type="molecule type" value="Genomic_DNA"/>
</dbReference>
<dbReference type="Proteomes" id="UP001501747">
    <property type="component" value="Unassembled WGS sequence"/>
</dbReference>
<keyword evidence="1" id="KW-0732">Signal</keyword>
<evidence type="ECO:0000313" key="3">
    <source>
        <dbReference type="Proteomes" id="UP001501747"/>
    </source>
</evidence>
<evidence type="ECO:0000313" key="2">
    <source>
        <dbReference type="EMBL" id="GAA4035905.1"/>
    </source>
</evidence>
<sequence>MKRVMRRAAASVLAAVMAVGLMATPAWAGKSVRDFEVKSVVTRKVHAKVHVEWTYNKGRVLHGVQRYNGSFKGTVVNTLPKSHDVWINLEAETGEFGRITLTKKGSFSGEYVDLQGAYFWVCSSPKGTGWDAVCSDTR</sequence>
<protein>
    <submittedName>
        <fullName evidence="2">Uncharacterized protein</fullName>
    </submittedName>
</protein>
<organism evidence="2 3">
    <name type="scientific">Allokutzneria multivorans</name>
    <dbReference type="NCBI Taxonomy" id="1142134"/>
    <lineage>
        <taxon>Bacteria</taxon>
        <taxon>Bacillati</taxon>
        <taxon>Actinomycetota</taxon>
        <taxon>Actinomycetes</taxon>
        <taxon>Pseudonocardiales</taxon>
        <taxon>Pseudonocardiaceae</taxon>
        <taxon>Allokutzneria</taxon>
    </lineage>
</organism>
<name>A0ABP7U4U2_9PSEU</name>
<feature type="chain" id="PRO_5046886684" evidence="1">
    <location>
        <begin position="29"/>
        <end position="138"/>
    </location>
</feature>
<comment type="caution">
    <text evidence="2">The sequence shown here is derived from an EMBL/GenBank/DDBJ whole genome shotgun (WGS) entry which is preliminary data.</text>
</comment>
<evidence type="ECO:0000256" key="1">
    <source>
        <dbReference type="SAM" id="SignalP"/>
    </source>
</evidence>
<reference evidence="3" key="1">
    <citation type="journal article" date="2019" name="Int. J. Syst. Evol. Microbiol.">
        <title>The Global Catalogue of Microorganisms (GCM) 10K type strain sequencing project: providing services to taxonomists for standard genome sequencing and annotation.</title>
        <authorList>
            <consortium name="The Broad Institute Genomics Platform"/>
            <consortium name="The Broad Institute Genome Sequencing Center for Infectious Disease"/>
            <person name="Wu L."/>
            <person name="Ma J."/>
        </authorList>
    </citation>
    <scope>NUCLEOTIDE SEQUENCE [LARGE SCALE GENOMIC DNA]</scope>
    <source>
        <strain evidence="3">JCM 17342</strain>
    </source>
</reference>